<feature type="region of interest" description="Disordered" evidence="3">
    <location>
        <begin position="1"/>
        <end position="29"/>
    </location>
</feature>
<evidence type="ECO:0000313" key="4">
    <source>
        <dbReference type="EMBL" id="RJE27208.1"/>
    </source>
</evidence>
<comment type="caution">
    <text evidence="4">The sequence shown here is derived from an EMBL/GenBank/DDBJ whole genome shotgun (WGS) entry which is preliminary data.</text>
</comment>
<dbReference type="Pfam" id="PF05971">
    <property type="entry name" value="Methyltransf_10"/>
    <property type="match status" value="1"/>
</dbReference>
<name>A0A3A2ZVP0_9EURO</name>
<keyword evidence="1" id="KW-0489">Methyltransferase</keyword>
<accession>A0A3A2ZVP0</accession>
<dbReference type="STRING" id="2070753.A0A3A2ZVP0"/>
<evidence type="ECO:0000256" key="1">
    <source>
        <dbReference type="ARBA" id="ARBA00022603"/>
    </source>
</evidence>
<evidence type="ECO:0000256" key="3">
    <source>
        <dbReference type="SAM" id="MobiDB-lite"/>
    </source>
</evidence>
<dbReference type="InterPro" id="IPR010286">
    <property type="entry name" value="METTL16/RlmF"/>
</dbReference>
<dbReference type="PANTHER" id="PTHR13393:SF0">
    <property type="entry name" value="RNA N6-ADENOSINE-METHYLTRANSFERASE METTL16"/>
    <property type="match status" value="1"/>
</dbReference>
<dbReference type="SUPFAM" id="SSF53335">
    <property type="entry name" value="S-adenosyl-L-methionine-dependent methyltransferases"/>
    <property type="match status" value="1"/>
</dbReference>
<dbReference type="GO" id="GO:0070475">
    <property type="term" value="P:rRNA base methylation"/>
    <property type="evidence" value="ECO:0007669"/>
    <property type="project" value="TreeGrafter"/>
</dbReference>
<keyword evidence="5" id="KW-1185">Reference proteome</keyword>
<protein>
    <submittedName>
        <fullName evidence="4">DUF890 domain-containing protein</fullName>
    </submittedName>
</protein>
<dbReference type="Gene3D" id="3.40.50.150">
    <property type="entry name" value="Vaccinia Virus protein VP39"/>
    <property type="match status" value="1"/>
</dbReference>
<dbReference type="OrthoDB" id="514248at2759"/>
<dbReference type="AlphaFoldDB" id="A0A3A2ZVP0"/>
<dbReference type="InterPro" id="IPR029063">
    <property type="entry name" value="SAM-dependent_MTases_sf"/>
</dbReference>
<dbReference type="PANTHER" id="PTHR13393">
    <property type="entry name" value="SAM-DEPENDENT METHYLTRANSFERASE"/>
    <property type="match status" value="1"/>
</dbReference>
<dbReference type="GO" id="GO:0008168">
    <property type="term" value="F:methyltransferase activity"/>
    <property type="evidence" value="ECO:0007669"/>
    <property type="project" value="UniProtKB-KW"/>
</dbReference>
<sequence>MSTRTMLTSPLLHCDHQTSPNGKPAAQHKKYTDLRSLKPNGQLDFTDPNSVRQLTKSLLQHDFNLTVDIPEDRLCPPVPNRLNYILWIQDLLDSTSSDYRDDYDPDRDVTGLDIGTGCCCIYPLLGCAVRPRWNFVATDIDESNVRTSKEAISTNKLDSRIQAMKTDPNNELIPFKKLETKTLDFTMCNPPFYSSRDEMLASAETKERQPFSTCTGTETEMVTTGGEVAFVTRMIEESLQLRDKVTWYTSMLGKLSSVSVVVEKLIENKNHNYAVTEFVQGSKTRRWAVAWSWGDLRPAMNVARGLTGFPKHLLPFPAEYTFDITNATIDDLSDKLHTELTALAIQWNWRKNLGTGVGFAMENVWSRQARRKMHTAGAAQKGDIDEHEAALGFKVQVKQEGIDRRVRVIIRWLKGTDSVLFESFCGMLKRKLEGR</sequence>
<evidence type="ECO:0000313" key="5">
    <source>
        <dbReference type="Proteomes" id="UP000266188"/>
    </source>
</evidence>
<reference evidence="5" key="1">
    <citation type="submission" date="2017-02" db="EMBL/GenBank/DDBJ databases">
        <authorList>
            <person name="Tafer H."/>
            <person name="Lopandic K."/>
        </authorList>
    </citation>
    <scope>NUCLEOTIDE SEQUENCE [LARGE SCALE GENOMIC DNA]</scope>
    <source>
        <strain evidence="5">CBS 366.77</strain>
    </source>
</reference>
<evidence type="ECO:0000256" key="2">
    <source>
        <dbReference type="ARBA" id="ARBA00022679"/>
    </source>
</evidence>
<gene>
    <name evidence="4" type="ORF">PHISCL_00449</name>
</gene>
<dbReference type="FunFam" id="3.40.50.150:FF:000813">
    <property type="match status" value="1"/>
</dbReference>
<dbReference type="GO" id="GO:0005634">
    <property type="term" value="C:nucleus"/>
    <property type="evidence" value="ECO:0007669"/>
    <property type="project" value="TreeGrafter"/>
</dbReference>
<dbReference type="Proteomes" id="UP000266188">
    <property type="component" value="Unassembled WGS sequence"/>
</dbReference>
<proteinExistence type="predicted"/>
<keyword evidence="2" id="KW-0808">Transferase</keyword>
<dbReference type="EMBL" id="MVGC01000007">
    <property type="protein sequence ID" value="RJE27208.1"/>
    <property type="molecule type" value="Genomic_DNA"/>
</dbReference>
<organism evidence="4 5">
    <name type="scientific">Aspergillus sclerotialis</name>
    <dbReference type="NCBI Taxonomy" id="2070753"/>
    <lineage>
        <taxon>Eukaryota</taxon>
        <taxon>Fungi</taxon>
        <taxon>Dikarya</taxon>
        <taxon>Ascomycota</taxon>
        <taxon>Pezizomycotina</taxon>
        <taxon>Eurotiomycetes</taxon>
        <taxon>Eurotiomycetidae</taxon>
        <taxon>Eurotiales</taxon>
        <taxon>Aspergillaceae</taxon>
        <taxon>Aspergillus</taxon>
        <taxon>Aspergillus subgen. Polypaecilum</taxon>
    </lineage>
</organism>